<dbReference type="GeneID" id="15009920"/>
<dbReference type="RefSeq" id="YP_007673404.1">
    <property type="nucleotide sequence ID" value="NC_020842.1"/>
</dbReference>
<feature type="transmembrane region" description="Helical" evidence="1">
    <location>
        <begin position="7"/>
        <end position="26"/>
    </location>
</feature>
<proteinExistence type="predicted"/>
<feature type="transmembrane region" description="Helical" evidence="1">
    <location>
        <begin position="32"/>
        <end position="49"/>
    </location>
</feature>
<reference evidence="2 5" key="1">
    <citation type="submission" date="2010-11" db="EMBL/GenBank/DDBJ databases">
        <title>The Genome Sequence of Cellulophaga phage phiST.</title>
        <authorList>
            <consortium name="The Broad Institute Genome Sequencing Platform"/>
            <person name="Henn M.R."/>
            <person name="Reimann L."/>
            <person name="Holmfelt K."/>
            <person name="Levin J."/>
            <person name="Malboeuf C."/>
            <person name="Casali M."/>
            <person name="Russ C."/>
            <person name="Lennon N."/>
            <person name="Chapman S.B."/>
            <person name="Erlich R."/>
            <person name="Young S.K."/>
            <person name="Yandava C."/>
            <person name="Zeng Q."/>
            <person name="Alvarado L."/>
            <person name="Anderson S."/>
            <person name="Berlin A."/>
            <person name="Chen Z."/>
            <person name="Freedman E."/>
            <person name="Gellesch M."/>
            <person name="Goldberg J."/>
            <person name="Green L."/>
            <person name="Griggs A."/>
            <person name="Gujja S."/>
            <person name="Heilman E.R."/>
            <person name="Heiman D."/>
            <person name="Hollinger A."/>
            <person name="Howarth C."/>
            <person name="Larson L."/>
            <person name="Mehta T."/>
            <person name="Pearson M."/>
            <person name="Roberts A."/>
            <person name="Ryan E."/>
            <person name="Saif S."/>
            <person name="Shea T."/>
            <person name="Shenoy N."/>
            <person name="Sisk P."/>
            <person name="Stolte C."/>
            <person name="Sykes S."/>
            <person name="White J."/>
            <person name="Haas B."/>
            <person name="Nusbaum C."/>
            <person name="Birren B."/>
        </authorList>
    </citation>
    <scope>NUCLEOTIDE SEQUENCE [LARGE SCALE GENOMIC DNA]</scope>
    <source>
        <strain evidence="5">phiST</strain>
        <strain evidence="2">PhiST</strain>
    </source>
</reference>
<reference evidence="3 4" key="2">
    <citation type="journal article" date="2013" name="Proc. Natl. Acad. Sci. U.S.A.">
        <title>Twelve previously unknown phage genera are ubiquitous in global oceans.</title>
        <authorList>
            <person name="Holmfeldt K."/>
            <person name="Solonenko N."/>
            <person name="Shah M."/>
            <person name="Corrier K."/>
            <person name="Riemann L."/>
            <person name="Verberkmoes N.C."/>
            <person name="Sullivan M.B."/>
        </authorList>
    </citation>
    <scope>NUCLEOTIDE SEQUENCE [LARGE SCALE GENOMIC DNA]</scope>
    <source>
        <strain evidence="3">PhiST</strain>
    </source>
</reference>
<accession>M4SPQ5</accession>
<keyword evidence="1" id="KW-0812">Transmembrane</keyword>
<name>M4SPQ5_9CAUD</name>
<dbReference type="KEGG" id="vg:15009920"/>
<dbReference type="EMBL" id="KC821604">
    <property type="protein sequence ID" value="AGO47227.1"/>
    <property type="molecule type" value="Genomic_DNA"/>
</dbReference>
<keyword evidence="5" id="KW-1185">Reference proteome</keyword>
<dbReference type="Proteomes" id="UP000014729">
    <property type="component" value="Segment"/>
</dbReference>
<evidence type="ECO:0000256" key="1">
    <source>
        <dbReference type="SAM" id="Phobius"/>
    </source>
</evidence>
<evidence type="ECO:0000313" key="3">
    <source>
        <dbReference type="EMBL" id="AGO47227.1"/>
    </source>
</evidence>
<dbReference type="Proteomes" id="UP000203074">
    <property type="component" value="Segment"/>
</dbReference>
<organism evidence="2 5">
    <name type="scientific">Cellulophaga phage phiST</name>
    <dbReference type="NCBI Taxonomy" id="756282"/>
    <lineage>
        <taxon>Viruses</taxon>
        <taxon>Duplodnaviria</taxon>
        <taxon>Heunggongvirae</taxon>
        <taxon>Uroviricota</taxon>
        <taxon>Caudoviricetes</taxon>
        <taxon>Cbastvirus</taxon>
        <taxon>Cbastvirus ST</taxon>
    </lineage>
</organism>
<keyword evidence="1" id="KW-0472">Membrane</keyword>
<reference evidence="4" key="3">
    <citation type="submission" date="2013-03" db="EMBL/GenBank/DDBJ databases">
        <title>The Cellulophaga phages: a novel, diverse, and globally ubiquitous model system.</title>
        <authorList>
            <person name="Holmfeldt K."/>
            <person name="Solonenko N."/>
            <person name="Shah M."/>
            <person name="Corrier K."/>
            <person name="Riemann L."/>
            <person name="VerBerkmoes N.C."/>
            <person name="Sullivan M.B."/>
        </authorList>
    </citation>
    <scope>NUCLEOTIDE SEQUENCE [LARGE SCALE GENOMIC DNA]</scope>
</reference>
<dbReference type="EMBL" id="HQ634192">
    <property type="protein sequence ID" value="AGH56721.1"/>
    <property type="molecule type" value="Genomic_DNA"/>
</dbReference>
<protein>
    <submittedName>
        <fullName evidence="2">Uncharacterized protein</fullName>
    </submittedName>
</protein>
<keyword evidence="1" id="KW-1133">Transmembrane helix</keyword>
<evidence type="ECO:0000313" key="4">
    <source>
        <dbReference type="Proteomes" id="UP000014729"/>
    </source>
</evidence>
<sequence>MKLIKTLGFLLISIIIQLIFAIIKAIISVFDFIIAIILIIKNTLIFLMTEISKQILKQDYGKINDK</sequence>
<gene>
    <name evidence="2" type="ORF">CGPG_00022</name>
    <name evidence="3" type="ORF">PhiST_gp088</name>
</gene>
<evidence type="ECO:0000313" key="5">
    <source>
        <dbReference type="Proteomes" id="UP000203074"/>
    </source>
</evidence>
<evidence type="ECO:0000313" key="2">
    <source>
        <dbReference type="EMBL" id="AGH56721.1"/>
    </source>
</evidence>